<dbReference type="Proteomes" id="UP001198565">
    <property type="component" value="Unassembled WGS sequence"/>
</dbReference>
<dbReference type="PROSITE" id="PS50995">
    <property type="entry name" value="HTH_MARR_2"/>
    <property type="match status" value="1"/>
</dbReference>
<dbReference type="Pfam" id="PF12802">
    <property type="entry name" value="MarR_2"/>
    <property type="match status" value="1"/>
</dbReference>
<dbReference type="InterPro" id="IPR039422">
    <property type="entry name" value="MarR/SlyA-like"/>
</dbReference>
<dbReference type="PANTHER" id="PTHR33164:SF103">
    <property type="entry name" value="REGULATORY PROTEIN MARR"/>
    <property type="match status" value="1"/>
</dbReference>
<evidence type="ECO:0000313" key="3">
    <source>
        <dbReference type="Proteomes" id="UP001198565"/>
    </source>
</evidence>
<dbReference type="InterPro" id="IPR036390">
    <property type="entry name" value="WH_DNA-bd_sf"/>
</dbReference>
<name>A0ABS7QQ67_9ACTN</name>
<gene>
    <name evidence="2" type="ORF">K7472_10835</name>
</gene>
<reference evidence="2 3" key="1">
    <citation type="submission" date="2021-08" db="EMBL/GenBank/DDBJ databases">
        <title>Streptomyces sp. PTM05 isolated from lichen.</title>
        <authorList>
            <person name="Somphong A."/>
            <person name="Phongsopitanun W."/>
            <person name="Tanasupawat S."/>
        </authorList>
    </citation>
    <scope>NUCLEOTIDE SEQUENCE [LARGE SCALE GENOMIC DNA]</scope>
    <source>
        <strain evidence="2 3">Ptm05</strain>
    </source>
</reference>
<proteinExistence type="predicted"/>
<dbReference type="SMART" id="SM00347">
    <property type="entry name" value="HTH_MARR"/>
    <property type="match status" value="1"/>
</dbReference>
<comment type="caution">
    <text evidence="2">The sequence shown here is derived from an EMBL/GenBank/DDBJ whole genome shotgun (WGS) entry which is preliminary data.</text>
</comment>
<dbReference type="Gene3D" id="1.10.10.10">
    <property type="entry name" value="Winged helix-like DNA-binding domain superfamily/Winged helix DNA-binding domain"/>
    <property type="match status" value="1"/>
</dbReference>
<sequence>MNSSTELAAYCRASTTRIAWSNWSGAAVRRARSAGTNLFTNLVRHFFCQEGITLAGRCFAHRTGHVRTGCRTADTTPRADITREACESGTVTSSPPPHEPDEVARLTARAAELLEAVWGQTPTAPVSPSQLPVLFVLEHNEGINLRTLADTLGSTPPSASRLCDRLQAVGFLERAPSPNSRREVHLYLTKPGRAFLAEVRARRERELTALFARMPAHKRSVLLEGLEAFCWTAAARIHEDQSSDSRSA</sequence>
<protein>
    <submittedName>
        <fullName evidence="2">MarR family transcriptional regulator</fullName>
    </submittedName>
</protein>
<organism evidence="2 3">
    <name type="scientific">Streptantibioticus parmotrematis</name>
    <dbReference type="NCBI Taxonomy" id="2873249"/>
    <lineage>
        <taxon>Bacteria</taxon>
        <taxon>Bacillati</taxon>
        <taxon>Actinomycetota</taxon>
        <taxon>Actinomycetes</taxon>
        <taxon>Kitasatosporales</taxon>
        <taxon>Streptomycetaceae</taxon>
        <taxon>Streptantibioticus</taxon>
    </lineage>
</organism>
<evidence type="ECO:0000313" key="2">
    <source>
        <dbReference type="EMBL" id="MBY8885341.1"/>
    </source>
</evidence>
<keyword evidence="3" id="KW-1185">Reference proteome</keyword>
<dbReference type="InterPro" id="IPR000835">
    <property type="entry name" value="HTH_MarR-typ"/>
</dbReference>
<dbReference type="EMBL" id="JAINVZ010000005">
    <property type="protein sequence ID" value="MBY8885341.1"/>
    <property type="molecule type" value="Genomic_DNA"/>
</dbReference>
<feature type="domain" description="HTH marR-type" evidence="1">
    <location>
        <begin position="100"/>
        <end position="231"/>
    </location>
</feature>
<evidence type="ECO:0000259" key="1">
    <source>
        <dbReference type="PROSITE" id="PS50995"/>
    </source>
</evidence>
<dbReference type="SUPFAM" id="SSF46785">
    <property type="entry name" value="Winged helix' DNA-binding domain"/>
    <property type="match status" value="1"/>
</dbReference>
<accession>A0ABS7QQ67</accession>
<dbReference type="InterPro" id="IPR036388">
    <property type="entry name" value="WH-like_DNA-bd_sf"/>
</dbReference>
<dbReference type="PANTHER" id="PTHR33164">
    <property type="entry name" value="TRANSCRIPTIONAL REGULATOR, MARR FAMILY"/>
    <property type="match status" value="1"/>
</dbReference>